<feature type="transmembrane region" description="Helical" evidence="2">
    <location>
        <begin position="42"/>
        <end position="62"/>
    </location>
</feature>
<keyword evidence="2" id="KW-1133">Transmembrane helix</keyword>
<dbReference type="InterPro" id="IPR051255">
    <property type="entry name" value="Retroviral_env_glycoprotein"/>
</dbReference>
<comment type="subcellular location">
    <subcellularLocation>
        <location evidence="1">Virion</location>
    </subcellularLocation>
</comment>
<evidence type="ECO:0000256" key="2">
    <source>
        <dbReference type="SAM" id="Phobius"/>
    </source>
</evidence>
<accession>A0ABM3VRE8</accession>
<dbReference type="PANTHER" id="PTHR34313:SF2">
    <property type="entry name" value="ENDOGENOUS RETROVIRUS GROUP K MEMBER 21 ENV POLYPROTEIN-LIKE"/>
    <property type="match status" value="1"/>
</dbReference>
<evidence type="ECO:0000259" key="3">
    <source>
        <dbReference type="Pfam" id="PF00517"/>
    </source>
</evidence>
<evidence type="ECO:0000313" key="5">
    <source>
        <dbReference type="RefSeq" id="XP_060026891.1"/>
    </source>
</evidence>
<dbReference type="Proteomes" id="UP001652624">
    <property type="component" value="Chromosome 13"/>
</dbReference>
<dbReference type="RefSeq" id="XP_060026892.1">
    <property type="nucleotide sequence ID" value="XM_060170909.1"/>
</dbReference>
<evidence type="ECO:0000313" key="4">
    <source>
        <dbReference type="Proteomes" id="UP001652624"/>
    </source>
</evidence>
<keyword evidence="2" id="KW-0812">Transmembrane</keyword>
<dbReference type="GeneID" id="132532464"/>
<dbReference type="RefSeq" id="XP_060026891.1">
    <property type="nucleotide sequence ID" value="XM_060170908.1"/>
</dbReference>
<reference evidence="5 6" key="1">
    <citation type="submission" date="2025-05" db="UniProtKB">
        <authorList>
            <consortium name="RefSeq"/>
        </authorList>
    </citation>
    <scope>IDENTIFICATION</scope>
</reference>
<dbReference type="PANTHER" id="PTHR34313">
    <property type="entry name" value="ENDOGENOUS RETROVIRUS GROUP K MEMBER 113 ENV POLYPROTEIN-RELATED"/>
    <property type="match status" value="1"/>
</dbReference>
<feature type="transmembrane region" description="Helical" evidence="2">
    <location>
        <begin position="206"/>
        <end position="235"/>
    </location>
</feature>
<gene>
    <name evidence="5 6" type="primary">LOC132532464</name>
</gene>
<dbReference type="Pfam" id="PF00517">
    <property type="entry name" value="GP41"/>
    <property type="match status" value="1"/>
</dbReference>
<dbReference type="InterPro" id="IPR000328">
    <property type="entry name" value="GP41-like"/>
</dbReference>
<keyword evidence="4" id="KW-1185">Reference proteome</keyword>
<keyword evidence="2" id="KW-0472">Membrane</keyword>
<sequence>MLLVKRPAYVMMPVDLKQEAWFEDTGLMVVQRLNELLRPKRFVAALILGISALIAILTSFAVSTTALVKNIQTAHFVNDMHRNISLILAEQHIIDKKLEAKLNALEEVVIALGQDVANIKATMATKCHVSFKYICVTPAKYNDTENWNKTKAHLLGIWKDNDLTHDFQEVQDYITATSTAHLNNFGFESLAQQLYENVSALNPFTWWHYAIVAAVAIIIIIVVFMVFPCLFRALLLAIKTTRRDLEEFRLKNKKPGTATPVWPDRQATTAV</sequence>
<evidence type="ECO:0000313" key="6">
    <source>
        <dbReference type="RefSeq" id="XP_060026892.1"/>
    </source>
</evidence>
<protein>
    <submittedName>
        <fullName evidence="5 6">Endogenous retrovirus group K member 7 Env polyprotein-like</fullName>
    </submittedName>
</protein>
<proteinExistence type="predicted"/>
<organism evidence="4 6">
    <name type="scientific">Erinaceus europaeus</name>
    <name type="common">Western European hedgehog</name>
    <dbReference type="NCBI Taxonomy" id="9365"/>
    <lineage>
        <taxon>Eukaryota</taxon>
        <taxon>Metazoa</taxon>
        <taxon>Chordata</taxon>
        <taxon>Craniata</taxon>
        <taxon>Vertebrata</taxon>
        <taxon>Euteleostomi</taxon>
        <taxon>Mammalia</taxon>
        <taxon>Eutheria</taxon>
        <taxon>Laurasiatheria</taxon>
        <taxon>Eulipotyphla</taxon>
        <taxon>Erinaceidae</taxon>
        <taxon>Erinaceinae</taxon>
        <taxon>Erinaceus</taxon>
    </lineage>
</organism>
<feature type="domain" description="Retroviral envelope protein GP41-like" evidence="3">
    <location>
        <begin position="63"/>
        <end position="254"/>
    </location>
</feature>
<evidence type="ECO:0000256" key="1">
    <source>
        <dbReference type="ARBA" id="ARBA00004328"/>
    </source>
</evidence>
<name>A0ABM3VRE8_ERIEU</name>